<evidence type="ECO:0000256" key="1">
    <source>
        <dbReference type="ARBA" id="ARBA00001974"/>
    </source>
</evidence>
<sequence>MGPQIVVALSWSWRRVRVDPLTGALEAEDRDRGGNAAELAALEHGLRLAGKLDGRVAAVTVGPVAAEEILRTALAAGAHEAIRVERDDQLAPGALVRNGADTAKAIASAIREPDLVLCGDRSADGGTGATPAFLAARLGAAQALGVVKLECDGGSLLAHRRLDGGSREVLRLPKPAVVSVEAAGTRLRRASLPAVLSAQKAAIETIPGEPTRPPHVVAARAFRPRAREFPAPAGTTAHDRMLELTGALQDRTPPTTIGPLSAAEAADELLAYLRRYGYLTGSSCAAEEEAAK</sequence>
<evidence type="ECO:0000256" key="3">
    <source>
        <dbReference type="ARBA" id="ARBA00011355"/>
    </source>
</evidence>
<evidence type="ECO:0000256" key="2">
    <source>
        <dbReference type="ARBA" id="ARBA00007557"/>
    </source>
</evidence>
<dbReference type="PANTHER" id="PTHR21294">
    <property type="entry name" value="ELECTRON TRANSFER FLAVOPROTEIN BETA-SUBUNIT"/>
    <property type="match status" value="1"/>
</dbReference>
<dbReference type="NCBIfam" id="TIGR04503">
    <property type="entry name" value="mft_etfB"/>
    <property type="match status" value="1"/>
</dbReference>
<dbReference type="InterPro" id="IPR014730">
    <property type="entry name" value="ETF_a/b_N"/>
</dbReference>
<feature type="domain" description="Electron transfer flavoprotein alpha/beta-subunit N-terminal" evidence="7">
    <location>
        <begin position="22"/>
        <end position="210"/>
    </location>
</feature>
<accession>A0A2N3Y7E4</accession>
<reference evidence="8" key="1">
    <citation type="submission" date="2017-12" db="EMBL/GenBank/DDBJ databases">
        <title>Sequencing the genomes of 1000 Actinobacteria strains.</title>
        <authorList>
            <person name="Klenk H.-P."/>
        </authorList>
    </citation>
    <scope>NUCLEOTIDE SEQUENCE [LARGE SCALE GENOMIC DNA]</scope>
    <source>
        <strain evidence="8">DSM 44228</strain>
    </source>
</reference>
<keyword evidence="9" id="KW-1185">Reference proteome</keyword>
<dbReference type="RefSeq" id="WP_010310358.1">
    <property type="nucleotide sequence ID" value="NZ_CP061007.1"/>
</dbReference>
<comment type="subunit">
    <text evidence="3">Heterodimer of an alpha and a beta subunit.</text>
</comment>
<dbReference type="PANTHER" id="PTHR21294:SF17">
    <property type="entry name" value="PROTEIN FIXA"/>
    <property type="match status" value="1"/>
</dbReference>
<dbReference type="PROSITE" id="PS01065">
    <property type="entry name" value="ETF_BETA"/>
    <property type="match status" value="1"/>
</dbReference>
<evidence type="ECO:0000256" key="6">
    <source>
        <dbReference type="ARBA" id="ARBA00049933"/>
    </source>
</evidence>
<gene>
    <name evidence="8" type="ORF">A8926_6930</name>
</gene>
<evidence type="ECO:0000256" key="4">
    <source>
        <dbReference type="ARBA" id="ARBA00025649"/>
    </source>
</evidence>
<dbReference type="Proteomes" id="UP000233786">
    <property type="component" value="Unassembled WGS sequence"/>
</dbReference>
<evidence type="ECO:0000256" key="5">
    <source>
        <dbReference type="ARBA" id="ARBA00042002"/>
    </source>
</evidence>
<dbReference type="AlphaFoldDB" id="A0A2N3Y7E4"/>
<dbReference type="InterPro" id="IPR014729">
    <property type="entry name" value="Rossmann-like_a/b/a_fold"/>
</dbReference>
<dbReference type="Pfam" id="PF01012">
    <property type="entry name" value="ETF"/>
    <property type="match status" value="1"/>
</dbReference>
<dbReference type="EMBL" id="PJNB01000001">
    <property type="protein sequence ID" value="PKW18801.1"/>
    <property type="molecule type" value="Genomic_DNA"/>
</dbReference>
<dbReference type="InterPro" id="IPR012255">
    <property type="entry name" value="ETF_b"/>
</dbReference>
<comment type="caution">
    <text evidence="8">The sequence shown here is derived from an EMBL/GenBank/DDBJ whole genome shotgun (WGS) entry which is preliminary data.</text>
</comment>
<dbReference type="Gene3D" id="3.40.50.620">
    <property type="entry name" value="HUPs"/>
    <property type="match status" value="1"/>
</dbReference>
<dbReference type="InterPro" id="IPR000049">
    <property type="entry name" value="ET-Flavoprotein_bsu_CS"/>
</dbReference>
<dbReference type="STRING" id="994479.GCA_000194155_04951"/>
<comment type="function">
    <text evidence="4">The electron transfer flavoprotein serves as a specific electron acceptor for other dehydrogenases. It transfers the electrons to the main respiratory chain via ETF-ubiquinone oxidoreductase (ETF dehydrogenase).</text>
</comment>
<evidence type="ECO:0000259" key="7">
    <source>
        <dbReference type="SMART" id="SM00893"/>
    </source>
</evidence>
<comment type="cofactor">
    <cofactor evidence="6">
        <name>AMP</name>
        <dbReference type="ChEBI" id="CHEBI:456215"/>
    </cofactor>
</comment>
<evidence type="ECO:0000313" key="9">
    <source>
        <dbReference type="Proteomes" id="UP000233786"/>
    </source>
</evidence>
<dbReference type="InterPro" id="IPR030982">
    <property type="entry name" value="Mft_EtfB"/>
</dbReference>
<organism evidence="8 9">
    <name type="scientific">Saccharopolyspora spinosa</name>
    <dbReference type="NCBI Taxonomy" id="60894"/>
    <lineage>
        <taxon>Bacteria</taxon>
        <taxon>Bacillati</taxon>
        <taxon>Actinomycetota</taxon>
        <taxon>Actinomycetes</taxon>
        <taxon>Pseudonocardiales</taxon>
        <taxon>Pseudonocardiaceae</taxon>
        <taxon>Saccharopolyspora</taxon>
    </lineage>
</organism>
<dbReference type="SMART" id="SM00893">
    <property type="entry name" value="ETF"/>
    <property type="match status" value="1"/>
</dbReference>
<proteinExistence type="inferred from homology"/>
<dbReference type="SUPFAM" id="SSF52402">
    <property type="entry name" value="Adenine nucleotide alpha hydrolases-like"/>
    <property type="match status" value="1"/>
</dbReference>
<comment type="similarity">
    <text evidence="2">Belongs to the ETF beta-subunit/FixA family.</text>
</comment>
<protein>
    <recommendedName>
        <fullName evidence="5">Electron transfer flavoprotein small subunit</fullName>
    </recommendedName>
</protein>
<evidence type="ECO:0000313" key="8">
    <source>
        <dbReference type="EMBL" id="PKW18801.1"/>
    </source>
</evidence>
<comment type="cofactor">
    <cofactor evidence="1">
        <name>FAD</name>
        <dbReference type="ChEBI" id="CHEBI:57692"/>
    </cofactor>
</comment>
<dbReference type="GO" id="GO:0009055">
    <property type="term" value="F:electron transfer activity"/>
    <property type="evidence" value="ECO:0007669"/>
    <property type="project" value="InterPro"/>
</dbReference>
<name>A0A2N3Y7E4_SACSN</name>